<organism evidence="1">
    <name type="scientific">Cladocopium goreaui</name>
    <dbReference type="NCBI Taxonomy" id="2562237"/>
    <lineage>
        <taxon>Eukaryota</taxon>
        <taxon>Sar</taxon>
        <taxon>Alveolata</taxon>
        <taxon>Dinophyceae</taxon>
        <taxon>Suessiales</taxon>
        <taxon>Symbiodiniaceae</taxon>
        <taxon>Cladocopium</taxon>
    </lineage>
</organism>
<accession>A0A9P1CBN0</accession>
<reference evidence="1" key="1">
    <citation type="submission" date="2022-10" db="EMBL/GenBank/DDBJ databases">
        <authorList>
            <person name="Chen Y."/>
            <person name="Dougan E. K."/>
            <person name="Chan C."/>
            <person name="Rhodes N."/>
            <person name="Thang M."/>
        </authorList>
    </citation>
    <scope>NUCLEOTIDE SEQUENCE</scope>
</reference>
<evidence type="ECO:0000313" key="1">
    <source>
        <dbReference type="EMBL" id="CAI3987311.1"/>
    </source>
</evidence>
<dbReference type="EMBL" id="CAMXCT020001154">
    <property type="protein sequence ID" value="CAL1140686.1"/>
    <property type="molecule type" value="Genomic_DNA"/>
</dbReference>
<dbReference type="EMBL" id="CAMXCT030001154">
    <property type="protein sequence ID" value="CAL4774623.1"/>
    <property type="molecule type" value="Genomic_DNA"/>
</dbReference>
<dbReference type="Proteomes" id="UP001152797">
    <property type="component" value="Unassembled WGS sequence"/>
</dbReference>
<reference evidence="2" key="2">
    <citation type="submission" date="2024-04" db="EMBL/GenBank/DDBJ databases">
        <authorList>
            <person name="Chen Y."/>
            <person name="Shah S."/>
            <person name="Dougan E. K."/>
            <person name="Thang M."/>
            <person name="Chan C."/>
        </authorList>
    </citation>
    <scope>NUCLEOTIDE SEQUENCE [LARGE SCALE GENOMIC DNA]</scope>
</reference>
<evidence type="ECO:0000313" key="2">
    <source>
        <dbReference type="EMBL" id="CAL1140686.1"/>
    </source>
</evidence>
<keyword evidence="3" id="KW-1185">Reference proteome</keyword>
<name>A0A9P1CBN0_9DINO</name>
<proteinExistence type="predicted"/>
<dbReference type="AlphaFoldDB" id="A0A9P1CBN0"/>
<sequence length="157" mass="17803">MPDNLSLEVWVCLYLRLVDQFKCVHVVLEAPSHPLAGNNNNHFKMLHTCIKTKLNRMWPTVSFLEILYVHYLTRTQVSFRKVSNVVTIWLFHQSLVCISAMSGLEPKASFNERALEIGATEALVTSLTGAGIDCFGKLAFAVQQTRIRVMVHLCEKL</sequence>
<evidence type="ECO:0000313" key="3">
    <source>
        <dbReference type="Proteomes" id="UP001152797"/>
    </source>
</evidence>
<gene>
    <name evidence="1" type="ORF">C1SCF055_LOCUS14594</name>
</gene>
<dbReference type="EMBL" id="CAMXCT010001154">
    <property type="protein sequence ID" value="CAI3987311.1"/>
    <property type="molecule type" value="Genomic_DNA"/>
</dbReference>
<comment type="caution">
    <text evidence="1">The sequence shown here is derived from an EMBL/GenBank/DDBJ whole genome shotgun (WGS) entry which is preliminary data.</text>
</comment>
<protein>
    <submittedName>
        <fullName evidence="1">Uncharacterized protein</fullName>
    </submittedName>
</protein>